<dbReference type="eggNOG" id="ENOG5033EIE">
    <property type="taxonomic scope" value="Bacteria"/>
</dbReference>
<organism evidence="1 2">
    <name type="scientific">Aneurinibacillus aneurinilyticus ATCC 12856</name>
    <dbReference type="NCBI Taxonomy" id="649747"/>
    <lineage>
        <taxon>Bacteria</taxon>
        <taxon>Bacillati</taxon>
        <taxon>Bacillota</taxon>
        <taxon>Bacilli</taxon>
        <taxon>Bacillales</taxon>
        <taxon>Paenibacillaceae</taxon>
        <taxon>Aneurinibacillus group</taxon>
        <taxon>Aneurinibacillus</taxon>
    </lineage>
</organism>
<dbReference type="Proteomes" id="UP000016511">
    <property type="component" value="Unassembled WGS sequence"/>
</dbReference>
<dbReference type="STRING" id="649747.HMPREF0083_01660"/>
<dbReference type="EMBL" id="AWSJ01000112">
    <property type="protein sequence ID" value="ERI10216.1"/>
    <property type="molecule type" value="Genomic_DNA"/>
</dbReference>
<comment type="caution">
    <text evidence="1">The sequence shown here is derived from an EMBL/GenBank/DDBJ whole genome shotgun (WGS) entry which is preliminary data.</text>
</comment>
<keyword evidence="2" id="KW-1185">Reference proteome</keyword>
<dbReference type="GeneID" id="92837871"/>
<sequence length="97" mass="10882">MDQAYLERAAHDLYTRASTVVLNGERTIPIQQVQQTENQVIIQTTGIHNIKQITSIRLLDEQGGLITERKVNIPVLDEQTLLFTFQFEVKGGTTSGV</sequence>
<dbReference type="HOGENOM" id="CLU_182758_0_0_9"/>
<gene>
    <name evidence="1" type="ORF">HMPREF0083_01660</name>
</gene>
<dbReference type="PATRIC" id="fig|649747.3.peg.1502"/>
<protein>
    <submittedName>
        <fullName evidence="1">Uncharacterized protein</fullName>
    </submittedName>
</protein>
<dbReference type="AlphaFoldDB" id="U1YHG7"/>
<reference evidence="1 2" key="1">
    <citation type="submission" date="2013-08" db="EMBL/GenBank/DDBJ databases">
        <authorList>
            <person name="Weinstock G."/>
            <person name="Sodergren E."/>
            <person name="Wylie T."/>
            <person name="Fulton L."/>
            <person name="Fulton R."/>
            <person name="Fronick C."/>
            <person name="O'Laughlin M."/>
            <person name="Godfrey J."/>
            <person name="Miner T."/>
            <person name="Herter B."/>
            <person name="Appelbaum E."/>
            <person name="Cordes M."/>
            <person name="Lek S."/>
            <person name="Wollam A."/>
            <person name="Pepin K.H."/>
            <person name="Palsikar V.B."/>
            <person name="Mitreva M."/>
            <person name="Wilson R.K."/>
        </authorList>
    </citation>
    <scope>NUCLEOTIDE SEQUENCE [LARGE SCALE GENOMIC DNA]</scope>
    <source>
        <strain evidence="1 2">ATCC 12856</strain>
    </source>
</reference>
<accession>U1YHG7</accession>
<proteinExistence type="predicted"/>
<evidence type="ECO:0000313" key="1">
    <source>
        <dbReference type="EMBL" id="ERI10216.1"/>
    </source>
</evidence>
<name>U1YHG7_ANEAE</name>
<evidence type="ECO:0000313" key="2">
    <source>
        <dbReference type="Proteomes" id="UP000016511"/>
    </source>
</evidence>
<dbReference type="RefSeq" id="WP_021619880.1">
    <property type="nucleotide sequence ID" value="NZ_KE952708.1"/>
</dbReference>